<comment type="caution">
    <text evidence="1">The sequence shown here is derived from an EMBL/GenBank/DDBJ whole genome shotgun (WGS) entry which is preliminary data.</text>
</comment>
<dbReference type="EMBL" id="JARK01000379">
    <property type="protein sequence ID" value="EYC37573.1"/>
    <property type="molecule type" value="Genomic_DNA"/>
</dbReference>
<dbReference type="STRING" id="53326.A0A016WF22"/>
<dbReference type="AlphaFoldDB" id="A0A016WF22"/>
<dbReference type="InterPro" id="IPR036691">
    <property type="entry name" value="Endo/exonu/phosph_ase_sf"/>
</dbReference>
<dbReference type="PANTHER" id="PTHR23227:SF67">
    <property type="entry name" value="CRANIOFACIAL DEVELOPMENT PROTEIN 2-LIKE"/>
    <property type="match status" value="1"/>
</dbReference>
<dbReference type="PANTHER" id="PTHR23227">
    <property type="entry name" value="BUCENTAUR RELATED"/>
    <property type="match status" value="1"/>
</dbReference>
<protein>
    <submittedName>
        <fullName evidence="1">Uncharacterized protein</fullName>
    </submittedName>
</protein>
<accession>A0A016WF22</accession>
<dbReference type="SUPFAM" id="SSF56219">
    <property type="entry name" value="DNase I-like"/>
    <property type="match status" value="1"/>
</dbReference>
<dbReference type="OrthoDB" id="5849054at2759"/>
<reference evidence="2" key="1">
    <citation type="journal article" date="2015" name="Nat. Genet.">
        <title>The genome and transcriptome of the zoonotic hookworm Ancylostoma ceylanicum identify infection-specific gene families.</title>
        <authorList>
            <person name="Schwarz E.M."/>
            <person name="Hu Y."/>
            <person name="Antoshechkin I."/>
            <person name="Miller M.M."/>
            <person name="Sternberg P.W."/>
            <person name="Aroian R.V."/>
        </authorList>
    </citation>
    <scope>NUCLEOTIDE SEQUENCE</scope>
    <source>
        <strain evidence="2">HY135</strain>
    </source>
</reference>
<name>A0A016WF22_9BILA</name>
<evidence type="ECO:0000313" key="1">
    <source>
        <dbReference type="EMBL" id="EYC37573.1"/>
    </source>
</evidence>
<dbReference type="Gene3D" id="3.60.10.10">
    <property type="entry name" value="Endonuclease/exonuclease/phosphatase"/>
    <property type="match status" value="1"/>
</dbReference>
<proteinExistence type="predicted"/>
<keyword evidence="2" id="KW-1185">Reference proteome</keyword>
<dbReference type="Proteomes" id="UP000024635">
    <property type="component" value="Unassembled WGS sequence"/>
</dbReference>
<gene>
    <name evidence="1" type="primary">Acey_s0779.g2288</name>
    <name evidence="1" type="ORF">Y032_0779g2288</name>
</gene>
<sequence>MCGDGYKLMYHGTTDRNGIGVVITEALRSHVTSIDCISDHLTVKEDIGKTVMRIISAYAPQVGCTPEEKSSFYEDQGQYVHSIGDEEVLLLGGDLSGHIGEEREGFNRWHRGYGYGMRNDEGQRILEILGPHHR</sequence>
<organism evidence="1 2">
    <name type="scientific">Ancylostoma ceylanicum</name>
    <dbReference type="NCBI Taxonomy" id="53326"/>
    <lineage>
        <taxon>Eukaryota</taxon>
        <taxon>Metazoa</taxon>
        <taxon>Ecdysozoa</taxon>
        <taxon>Nematoda</taxon>
        <taxon>Chromadorea</taxon>
        <taxon>Rhabditida</taxon>
        <taxon>Rhabditina</taxon>
        <taxon>Rhabditomorpha</taxon>
        <taxon>Strongyloidea</taxon>
        <taxon>Ancylostomatidae</taxon>
        <taxon>Ancylostomatinae</taxon>
        <taxon>Ancylostoma</taxon>
    </lineage>
</organism>
<evidence type="ECO:0000313" key="2">
    <source>
        <dbReference type="Proteomes" id="UP000024635"/>
    </source>
</evidence>
<dbReference type="InterPro" id="IPR027124">
    <property type="entry name" value="Swc5/CFDP1/2"/>
</dbReference>